<dbReference type="EMBL" id="JACBZT010000001">
    <property type="protein sequence ID" value="NYJ07022.1"/>
    <property type="molecule type" value="Genomic_DNA"/>
</dbReference>
<gene>
    <name evidence="1" type="ORF">GGQ55_003300</name>
</gene>
<name>A0A853CKF9_9ACTN</name>
<dbReference type="RefSeq" id="WP_179718550.1">
    <property type="nucleotide sequence ID" value="NZ_JACBZT010000001.1"/>
</dbReference>
<evidence type="ECO:0000313" key="1">
    <source>
        <dbReference type="EMBL" id="NYJ07022.1"/>
    </source>
</evidence>
<comment type="caution">
    <text evidence="1">The sequence shown here is derived from an EMBL/GenBank/DDBJ whole genome shotgun (WGS) entry which is preliminary data.</text>
</comment>
<proteinExistence type="predicted"/>
<accession>A0A853CKF9</accession>
<reference evidence="1 2" key="1">
    <citation type="submission" date="2020-07" db="EMBL/GenBank/DDBJ databases">
        <title>Sequencing the genomes of 1000 actinobacteria strains.</title>
        <authorList>
            <person name="Klenk H.-P."/>
        </authorList>
    </citation>
    <scope>NUCLEOTIDE SEQUENCE [LARGE SCALE GENOMIC DNA]</scope>
    <source>
        <strain evidence="1 2">DSM 104001</strain>
    </source>
</reference>
<sequence length="54" mass="5646">MKRPTSRSRWAVGTATVALLLAPALAALIAFRIVVALLPDDVPPPAHWTTAGSP</sequence>
<dbReference type="AlphaFoldDB" id="A0A853CKF9"/>
<keyword evidence="2" id="KW-1185">Reference proteome</keyword>
<protein>
    <submittedName>
        <fullName evidence="1">Uncharacterized protein</fullName>
    </submittedName>
</protein>
<evidence type="ECO:0000313" key="2">
    <source>
        <dbReference type="Proteomes" id="UP000541969"/>
    </source>
</evidence>
<dbReference type="Proteomes" id="UP000541969">
    <property type="component" value="Unassembled WGS sequence"/>
</dbReference>
<organism evidence="1 2">
    <name type="scientific">Petropleomorpha daqingensis</name>
    <dbReference type="NCBI Taxonomy" id="2026353"/>
    <lineage>
        <taxon>Bacteria</taxon>
        <taxon>Bacillati</taxon>
        <taxon>Actinomycetota</taxon>
        <taxon>Actinomycetes</taxon>
        <taxon>Geodermatophilales</taxon>
        <taxon>Geodermatophilaceae</taxon>
        <taxon>Petropleomorpha</taxon>
    </lineage>
</organism>